<evidence type="ECO:0000313" key="2">
    <source>
        <dbReference type="Proteomes" id="UP000176992"/>
    </source>
</evidence>
<evidence type="ECO:0000313" key="1">
    <source>
        <dbReference type="EMBL" id="OGF98509.1"/>
    </source>
</evidence>
<dbReference type="AlphaFoldDB" id="A0A1F5YED8"/>
<reference evidence="1 2" key="1">
    <citation type="journal article" date="2016" name="Nat. Commun.">
        <title>Thousands of microbial genomes shed light on interconnected biogeochemical processes in an aquifer system.</title>
        <authorList>
            <person name="Anantharaman K."/>
            <person name="Brown C.T."/>
            <person name="Hug L.A."/>
            <person name="Sharon I."/>
            <person name="Castelle C.J."/>
            <person name="Probst A.J."/>
            <person name="Thomas B.C."/>
            <person name="Singh A."/>
            <person name="Wilkins M.J."/>
            <person name="Karaoz U."/>
            <person name="Brodie E.L."/>
            <person name="Williams K.H."/>
            <person name="Hubbard S.S."/>
            <person name="Banfield J.F."/>
        </authorList>
    </citation>
    <scope>NUCLEOTIDE SEQUENCE [LARGE SCALE GENOMIC DNA]</scope>
</reference>
<sequence length="60" mass="6865">MKQVRLTGEQIEQLAHSWKNLTRGSEEQKLIEGLFLITETPLPFLQPALVNKNEPGDYLT</sequence>
<accession>A0A1F5YED8</accession>
<dbReference type="EMBL" id="MFIV01000094">
    <property type="protein sequence ID" value="OGF98509.1"/>
    <property type="molecule type" value="Genomic_DNA"/>
</dbReference>
<comment type="caution">
    <text evidence="1">The sequence shown here is derived from an EMBL/GenBank/DDBJ whole genome shotgun (WGS) entry which is preliminary data.</text>
</comment>
<gene>
    <name evidence="1" type="ORF">A2Z86_05625</name>
</gene>
<protein>
    <submittedName>
        <fullName evidence="1">Uncharacterized protein</fullName>
    </submittedName>
</protein>
<organism evidence="1 2">
    <name type="scientific">Candidatus Glassbacteria bacterium GWA2_58_10</name>
    <dbReference type="NCBI Taxonomy" id="1817865"/>
    <lineage>
        <taxon>Bacteria</taxon>
        <taxon>Candidatus Glassiibacteriota</taxon>
    </lineage>
</organism>
<dbReference type="Proteomes" id="UP000176992">
    <property type="component" value="Unassembled WGS sequence"/>
</dbReference>
<name>A0A1F5YED8_9BACT</name>
<proteinExistence type="predicted"/>